<name>A0ABU5E807_9PROT</name>
<evidence type="ECO:0000313" key="3">
    <source>
        <dbReference type="Proteomes" id="UP001279642"/>
    </source>
</evidence>
<feature type="chain" id="PRO_5046866031" evidence="1">
    <location>
        <begin position="37"/>
        <end position="233"/>
    </location>
</feature>
<keyword evidence="3" id="KW-1185">Reference proteome</keyword>
<gene>
    <name evidence="2" type="ORF">SMD27_02425</name>
</gene>
<organism evidence="2 3">
    <name type="scientific">Dongia soli</name>
    <dbReference type="NCBI Taxonomy" id="600628"/>
    <lineage>
        <taxon>Bacteria</taxon>
        <taxon>Pseudomonadati</taxon>
        <taxon>Pseudomonadota</taxon>
        <taxon>Alphaproteobacteria</taxon>
        <taxon>Rhodospirillales</taxon>
        <taxon>Dongiaceae</taxon>
        <taxon>Dongia</taxon>
    </lineage>
</organism>
<dbReference type="EMBL" id="JAXCLW010000001">
    <property type="protein sequence ID" value="MDY0881688.1"/>
    <property type="molecule type" value="Genomic_DNA"/>
</dbReference>
<sequence>MIQSLSAVNRLVIRSAGCLLATVLFFASFVSSDAEAITAADAPSGTFIYQVMRGGEVIGEQRLTFDRRGDDLTVITDAKVDVKLLGLSLYDFDQHVEEVWQDGKMVSFSSVADDDGQDKKADMARSGEKLTGTYNGKKREAPFGIYPSSFWNADSVKQTQIIDTSRAKIRAVTIKDNGAVTLKLPYGNVKARHYTVEGDIQRELWYDERGVLVAGELIAKDGSTVRQELLRAP</sequence>
<dbReference type="Pfam" id="PF19630">
    <property type="entry name" value="DUF6134"/>
    <property type="match status" value="1"/>
</dbReference>
<comment type="caution">
    <text evidence="2">The sequence shown here is derived from an EMBL/GenBank/DDBJ whole genome shotgun (WGS) entry which is preliminary data.</text>
</comment>
<dbReference type="RefSeq" id="WP_320506742.1">
    <property type="nucleotide sequence ID" value="NZ_JAXCLW010000001.1"/>
</dbReference>
<protein>
    <submittedName>
        <fullName evidence="2">DUF6134 family protein</fullName>
    </submittedName>
</protein>
<keyword evidence="1" id="KW-0732">Signal</keyword>
<accession>A0ABU5E807</accession>
<evidence type="ECO:0000313" key="2">
    <source>
        <dbReference type="EMBL" id="MDY0881688.1"/>
    </source>
</evidence>
<evidence type="ECO:0000256" key="1">
    <source>
        <dbReference type="SAM" id="SignalP"/>
    </source>
</evidence>
<proteinExistence type="predicted"/>
<reference evidence="2 3" key="1">
    <citation type="journal article" date="2016" name="Antonie Van Leeuwenhoek">
        <title>Dongia soli sp. nov., isolated from soil from Dokdo, Korea.</title>
        <authorList>
            <person name="Kim D.U."/>
            <person name="Lee H."/>
            <person name="Kim H."/>
            <person name="Kim S.G."/>
            <person name="Ka J.O."/>
        </authorList>
    </citation>
    <scope>NUCLEOTIDE SEQUENCE [LARGE SCALE GENOMIC DNA]</scope>
    <source>
        <strain evidence="2 3">D78</strain>
    </source>
</reference>
<feature type="signal peptide" evidence="1">
    <location>
        <begin position="1"/>
        <end position="36"/>
    </location>
</feature>
<dbReference type="InterPro" id="IPR045767">
    <property type="entry name" value="DUF6134"/>
</dbReference>
<dbReference type="Proteomes" id="UP001279642">
    <property type="component" value="Unassembled WGS sequence"/>
</dbReference>